<feature type="transmembrane region" description="Helical" evidence="2">
    <location>
        <begin position="266"/>
        <end position="289"/>
    </location>
</feature>
<keyword evidence="2" id="KW-1133">Transmembrane helix</keyword>
<dbReference type="SUPFAM" id="SSF103473">
    <property type="entry name" value="MFS general substrate transporter"/>
    <property type="match status" value="1"/>
</dbReference>
<evidence type="ECO:0000313" key="4">
    <source>
        <dbReference type="Proteomes" id="UP000463224"/>
    </source>
</evidence>
<evidence type="ECO:0000256" key="2">
    <source>
        <dbReference type="SAM" id="Phobius"/>
    </source>
</evidence>
<dbReference type="Proteomes" id="UP000463224">
    <property type="component" value="Unassembled WGS sequence"/>
</dbReference>
<keyword evidence="4" id="KW-1185">Reference proteome</keyword>
<feature type="transmembrane region" description="Helical" evidence="2">
    <location>
        <begin position="163"/>
        <end position="181"/>
    </location>
</feature>
<feature type="transmembrane region" description="Helical" evidence="2">
    <location>
        <begin position="239"/>
        <end position="260"/>
    </location>
</feature>
<feature type="transmembrane region" description="Helical" evidence="2">
    <location>
        <begin position="301"/>
        <end position="320"/>
    </location>
</feature>
<dbReference type="Gene3D" id="1.20.1250.20">
    <property type="entry name" value="MFS general substrate transporter like domains"/>
    <property type="match status" value="2"/>
</dbReference>
<evidence type="ECO:0000313" key="3">
    <source>
        <dbReference type="EMBL" id="MVA98360.1"/>
    </source>
</evidence>
<feature type="transmembrane region" description="Helical" evidence="2">
    <location>
        <begin position="374"/>
        <end position="407"/>
    </location>
</feature>
<feature type="transmembrane region" description="Helical" evidence="2">
    <location>
        <begin position="39"/>
        <end position="62"/>
    </location>
</feature>
<evidence type="ECO:0000256" key="1">
    <source>
        <dbReference type="SAM" id="MobiDB-lite"/>
    </source>
</evidence>
<evidence type="ECO:0008006" key="5">
    <source>
        <dbReference type="Google" id="ProtNLM"/>
    </source>
</evidence>
<accession>A0A844QK83</accession>
<feature type="transmembrane region" description="Helical" evidence="2">
    <location>
        <begin position="101"/>
        <end position="118"/>
    </location>
</feature>
<proteinExistence type="predicted"/>
<keyword evidence="2" id="KW-0812">Transmembrane</keyword>
<dbReference type="RefSeq" id="WP_156713306.1">
    <property type="nucleotide sequence ID" value="NZ_WPHG01000003.1"/>
</dbReference>
<dbReference type="AlphaFoldDB" id="A0A844QK83"/>
<keyword evidence="2" id="KW-0472">Membrane</keyword>
<feature type="transmembrane region" description="Helical" evidence="2">
    <location>
        <begin position="68"/>
        <end position="89"/>
    </location>
</feature>
<reference evidence="3 4" key="1">
    <citation type="submission" date="2019-12" db="EMBL/GenBank/DDBJ databases">
        <title>Nitratireductor arenosus sp. nov., Isolated from sea sand, Jeju island, South Korea.</title>
        <authorList>
            <person name="Kim W."/>
        </authorList>
    </citation>
    <scope>NUCLEOTIDE SEQUENCE [LARGE SCALE GENOMIC DNA]</scope>
    <source>
        <strain evidence="3 4">CAU 1489</strain>
    </source>
</reference>
<protein>
    <recommendedName>
        <fullName evidence="5">MFS transporter</fullName>
    </recommendedName>
</protein>
<comment type="caution">
    <text evidence="3">The sequence shown here is derived from an EMBL/GenBank/DDBJ whole genome shotgun (WGS) entry which is preliminary data.</text>
</comment>
<dbReference type="EMBL" id="WPHG01000003">
    <property type="protein sequence ID" value="MVA98360.1"/>
    <property type="molecule type" value="Genomic_DNA"/>
</dbReference>
<name>A0A844QK83_9HYPH</name>
<gene>
    <name evidence="3" type="ORF">GN330_14010</name>
</gene>
<dbReference type="InterPro" id="IPR036259">
    <property type="entry name" value="MFS_trans_sf"/>
</dbReference>
<feature type="transmembrane region" description="Helical" evidence="2">
    <location>
        <begin position="187"/>
        <end position="208"/>
    </location>
</feature>
<organism evidence="3 4">
    <name type="scientific">Nitratireductor arenosus</name>
    <dbReference type="NCBI Taxonomy" id="2682096"/>
    <lineage>
        <taxon>Bacteria</taxon>
        <taxon>Pseudomonadati</taxon>
        <taxon>Pseudomonadota</taxon>
        <taxon>Alphaproteobacteria</taxon>
        <taxon>Hyphomicrobiales</taxon>
        <taxon>Phyllobacteriaceae</taxon>
        <taxon>Nitratireductor</taxon>
    </lineage>
</organism>
<sequence length="414" mass="44143">MKILPRPNYALRGLPPDRAMPPPRSDQPRRANLLGARGIPFVYAVAVLARSSIIIVIPTLAYRGLGEASMVSAVYLVASGFGLLASLSLPPVLQALGPWRLMIAASAIGIAAAVLFSIPGPLTLIAALTLHFLMVQLFEIVTNIYTLNTVSRHDLARFEPRRIMFAGVAYIAGPFVGAYLLECGPLWLPFALSGACAMLVPLIMIWVLPDARMPETPSVAGVEGGLAIRRFLRQPRLRLAWVLAIGRAGWWQMFFVYTPILAAANGIGIAHTGTIAGLASALLLLAPLWGVVLRGLGLRRFFVIAYGACGAATAAAGILADWSFGWATAALFASAVAISGVDSAGNAPFMRAVKSRERLRMVPIYNTYREMSQIVPAAVYTVLLTIFGVSSVFVISGVALVVLSLLGTKLPRRA</sequence>
<feature type="region of interest" description="Disordered" evidence="1">
    <location>
        <begin position="1"/>
        <end position="27"/>
    </location>
</feature>